<dbReference type="CAZy" id="GT26">
    <property type="family name" value="Glycosyltransferase Family 26"/>
</dbReference>
<name>E3I199_RHOVT</name>
<keyword evidence="4" id="KW-1185">Reference proteome</keyword>
<evidence type="ECO:0000256" key="2">
    <source>
        <dbReference type="ARBA" id="ARBA00022679"/>
    </source>
</evidence>
<dbReference type="InterPro" id="IPR004629">
    <property type="entry name" value="WecG_TagA_CpsF"/>
</dbReference>
<reference evidence="4" key="1">
    <citation type="journal article" date="2011" name="J. Bacteriol.">
        <title>Genome sequences of eight morphologically diverse alphaproteobacteria.</title>
        <authorList>
            <consortium name="US DOE Joint Genome Institute"/>
            <person name="Brown P.J."/>
            <person name="Kysela D.T."/>
            <person name="Buechlein A."/>
            <person name="Hemmerich C."/>
            <person name="Brun Y.V."/>
        </authorList>
    </citation>
    <scope>NUCLEOTIDE SEQUENCE [LARGE SCALE GENOMIC DNA]</scope>
    <source>
        <strain evidence="4">ATCC 17100 / ATH 3.1.1 / DSM 162 / LMG 4299</strain>
    </source>
</reference>
<dbReference type="STRING" id="648757.Rvan_0836"/>
<keyword evidence="2 3" id="KW-0808">Transferase</keyword>
<dbReference type="OrthoDB" id="9771846at2"/>
<dbReference type="NCBIfam" id="TIGR00696">
    <property type="entry name" value="wecG_tagA_cpsF"/>
    <property type="match status" value="1"/>
</dbReference>
<dbReference type="PANTHER" id="PTHR34136:SF1">
    <property type="entry name" value="UDP-N-ACETYL-D-MANNOSAMINURONIC ACID TRANSFERASE"/>
    <property type="match status" value="1"/>
</dbReference>
<dbReference type="RefSeq" id="WP_013418516.1">
    <property type="nucleotide sequence ID" value="NC_014664.1"/>
</dbReference>
<keyword evidence="1" id="KW-0328">Glycosyltransferase</keyword>
<dbReference type="GO" id="GO:0016758">
    <property type="term" value="F:hexosyltransferase activity"/>
    <property type="evidence" value="ECO:0007669"/>
    <property type="project" value="TreeGrafter"/>
</dbReference>
<dbReference type="KEGG" id="rva:Rvan_0836"/>
<evidence type="ECO:0000313" key="3">
    <source>
        <dbReference type="EMBL" id="ADP70112.1"/>
    </source>
</evidence>
<dbReference type="CDD" id="cd06533">
    <property type="entry name" value="Glyco_transf_WecG_TagA"/>
    <property type="match status" value="1"/>
</dbReference>
<gene>
    <name evidence="3" type="ordered locus">Rvan_0836</name>
</gene>
<proteinExistence type="predicted"/>
<dbReference type="Proteomes" id="UP000001399">
    <property type="component" value="Chromosome"/>
</dbReference>
<protein>
    <submittedName>
        <fullName evidence="3">Glycosyl transferase, WecB/TagA/CpsF family</fullName>
    </submittedName>
</protein>
<dbReference type="Pfam" id="PF03808">
    <property type="entry name" value="Glyco_tran_WecG"/>
    <property type="match status" value="1"/>
</dbReference>
<dbReference type="PANTHER" id="PTHR34136">
    <property type="match status" value="1"/>
</dbReference>
<sequence length="254" mass="27947">MSESRTLLGVDFEVCARNEAVARIDRAFVDRQQLKLAFANAHTLNLASERQDFRNALSRFLVFNDGLGVDLASRIKFGAFFPENLNGTDFVPHYLSTTRHPLRIFFLGSAPGVAEAAANRLVPPGSRHDIAGCHHGYFDAGSADRVLADIRLSQADLVLVAMGNPLQELWIDRHAEATSAPVLMGVGALFDFVSGRLPRAPGWVRAGRVEWLYRLAREPRRLRGRYIVGNWKFLGRVARERASAAAAPSAPTGV</sequence>
<evidence type="ECO:0000313" key="4">
    <source>
        <dbReference type="Proteomes" id="UP000001399"/>
    </source>
</evidence>
<dbReference type="AlphaFoldDB" id="E3I199"/>
<evidence type="ECO:0000256" key="1">
    <source>
        <dbReference type="ARBA" id="ARBA00022676"/>
    </source>
</evidence>
<dbReference type="EMBL" id="CP002292">
    <property type="protein sequence ID" value="ADP70112.1"/>
    <property type="molecule type" value="Genomic_DNA"/>
</dbReference>
<dbReference type="eggNOG" id="COG1922">
    <property type="taxonomic scope" value="Bacteria"/>
</dbReference>
<accession>E3I199</accession>
<dbReference type="HOGENOM" id="CLU_063203_1_0_5"/>
<organism evidence="3 4">
    <name type="scientific">Rhodomicrobium vannielii (strain ATCC 17100 / DSM 162 / LMG 4299 / NCIMB 10020 / ATH 3.1.1)</name>
    <dbReference type="NCBI Taxonomy" id="648757"/>
    <lineage>
        <taxon>Bacteria</taxon>
        <taxon>Pseudomonadati</taxon>
        <taxon>Pseudomonadota</taxon>
        <taxon>Alphaproteobacteria</taxon>
        <taxon>Hyphomicrobiales</taxon>
        <taxon>Hyphomicrobiaceae</taxon>
        <taxon>Rhodomicrobium</taxon>
    </lineage>
</organism>